<dbReference type="RefSeq" id="XP_002182986.1">
    <property type="nucleotide sequence ID" value="XM_002182950.1"/>
</dbReference>
<dbReference type="AlphaFoldDB" id="B7G783"/>
<sequence>MRLALSTEEPEFDLDVLFEEDGPKEEHYECEPVQYACGVRLRRKINIDRNRNASVISRTVPISKDWNITVWEWEKPAAVVETYWQVEQQGLALTAASYSPSRQTLLDPFGLISWPGAVVAAQEMQEYEHLIRGKKVLILGSGVGIEAQAAASLGAGSVLATDIHPTTLKLLEYGAKEAGFRGVISTRVLDLFSVEPLPDCDFMIVADVLYNDRLGAQVAKRCLEVRKNNSSTVVLIADSQRFVREFEKDLNQGFRALEQPRVAWVSRWLPQFTGSGVLIDTDQTYSVKARIIWIGLNTRK</sequence>
<dbReference type="InParanoid" id="B7G783"/>
<dbReference type="KEGG" id="pti:PHATRDRAFT_38927"/>
<dbReference type="InterPro" id="IPR050078">
    <property type="entry name" value="Ribosomal_L11_MeTrfase_PrmA"/>
</dbReference>
<keyword evidence="7" id="KW-1185">Reference proteome</keyword>
<dbReference type="OrthoDB" id="413520at2759"/>
<proteinExistence type="inferred from homology"/>
<dbReference type="PaxDb" id="2850-Phatr38927"/>
<dbReference type="EMBL" id="CM000619">
    <property type="protein sequence ID" value="EEC45722.1"/>
    <property type="molecule type" value="Genomic_DNA"/>
</dbReference>
<organism evidence="6 7">
    <name type="scientific">Phaeodactylum tricornutum (strain CCAP 1055/1)</name>
    <dbReference type="NCBI Taxonomy" id="556484"/>
    <lineage>
        <taxon>Eukaryota</taxon>
        <taxon>Sar</taxon>
        <taxon>Stramenopiles</taxon>
        <taxon>Ochrophyta</taxon>
        <taxon>Bacillariophyta</taxon>
        <taxon>Bacillariophyceae</taxon>
        <taxon>Bacillariophycidae</taxon>
        <taxon>Naviculales</taxon>
        <taxon>Phaeodactylaceae</taxon>
        <taxon>Phaeodactylum</taxon>
    </lineage>
</organism>
<dbReference type="CDD" id="cd02440">
    <property type="entry name" value="AdoMet_MTases"/>
    <property type="match status" value="1"/>
</dbReference>
<comment type="similarity">
    <text evidence="3">Belongs to the methyltransferase superfamily. ETFBKMT family.</text>
</comment>
<dbReference type="PANTHER" id="PTHR43648">
    <property type="entry name" value="ELECTRON TRANSFER FLAVOPROTEIN BETA SUBUNIT LYSINE METHYLTRANSFERASE"/>
    <property type="match status" value="1"/>
</dbReference>
<accession>B7G783</accession>
<dbReference type="Pfam" id="PF10294">
    <property type="entry name" value="Methyltransf_16"/>
    <property type="match status" value="1"/>
</dbReference>
<dbReference type="InterPro" id="IPR019410">
    <property type="entry name" value="Methyltransf_16"/>
</dbReference>
<reference evidence="6 7" key="1">
    <citation type="journal article" date="2008" name="Nature">
        <title>The Phaeodactylum genome reveals the evolutionary history of diatom genomes.</title>
        <authorList>
            <person name="Bowler C."/>
            <person name="Allen A.E."/>
            <person name="Badger J.H."/>
            <person name="Grimwood J."/>
            <person name="Jabbari K."/>
            <person name="Kuo A."/>
            <person name="Maheswari U."/>
            <person name="Martens C."/>
            <person name="Maumus F."/>
            <person name="Otillar R.P."/>
            <person name="Rayko E."/>
            <person name="Salamov A."/>
            <person name="Vandepoele K."/>
            <person name="Beszteri B."/>
            <person name="Gruber A."/>
            <person name="Heijde M."/>
            <person name="Katinka M."/>
            <person name="Mock T."/>
            <person name="Valentin K."/>
            <person name="Verret F."/>
            <person name="Berges J.A."/>
            <person name="Brownlee C."/>
            <person name="Cadoret J.P."/>
            <person name="Chiovitti A."/>
            <person name="Choi C.J."/>
            <person name="Coesel S."/>
            <person name="De Martino A."/>
            <person name="Detter J.C."/>
            <person name="Durkin C."/>
            <person name="Falciatore A."/>
            <person name="Fournet J."/>
            <person name="Haruta M."/>
            <person name="Huysman M.J."/>
            <person name="Jenkins B.D."/>
            <person name="Jiroutova K."/>
            <person name="Jorgensen R.E."/>
            <person name="Joubert Y."/>
            <person name="Kaplan A."/>
            <person name="Kroger N."/>
            <person name="Kroth P.G."/>
            <person name="La Roche J."/>
            <person name="Lindquist E."/>
            <person name="Lommer M."/>
            <person name="Martin-Jezequel V."/>
            <person name="Lopez P.J."/>
            <person name="Lucas S."/>
            <person name="Mangogna M."/>
            <person name="McGinnis K."/>
            <person name="Medlin L.K."/>
            <person name="Montsant A."/>
            <person name="Oudot-Le Secq M.P."/>
            <person name="Napoli C."/>
            <person name="Obornik M."/>
            <person name="Parker M.S."/>
            <person name="Petit J.L."/>
            <person name="Porcel B.M."/>
            <person name="Poulsen N."/>
            <person name="Robison M."/>
            <person name="Rychlewski L."/>
            <person name="Rynearson T.A."/>
            <person name="Schmutz J."/>
            <person name="Shapiro H."/>
            <person name="Siaut M."/>
            <person name="Stanley M."/>
            <person name="Sussman M.R."/>
            <person name="Taylor A.R."/>
            <person name="Vardi A."/>
            <person name="von Dassow P."/>
            <person name="Vyverman W."/>
            <person name="Willis A."/>
            <person name="Wyrwicz L.S."/>
            <person name="Rokhsar D.S."/>
            <person name="Weissenbach J."/>
            <person name="Armbrust E.V."/>
            <person name="Green B.R."/>
            <person name="Van de Peer Y."/>
            <person name="Grigoriev I.V."/>
        </authorList>
    </citation>
    <scope>NUCLEOTIDE SEQUENCE [LARGE SCALE GENOMIC DNA]</scope>
    <source>
        <strain evidence="6 7">CCAP 1055/1</strain>
    </source>
</reference>
<dbReference type="SUPFAM" id="SSF53335">
    <property type="entry name" value="S-adenosyl-L-methionine-dependent methyltransferases"/>
    <property type="match status" value="1"/>
</dbReference>
<evidence type="ECO:0000256" key="3">
    <source>
        <dbReference type="ARBA" id="ARBA00037932"/>
    </source>
</evidence>
<evidence type="ECO:0000313" key="7">
    <source>
        <dbReference type="Proteomes" id="UP000000759"/>
    </source>
</evidence>
<dbReference type="GO" id="GO:0016279">
    <property type="term" value="F:protein-lysine N-methyltransferase activity"/>
    <property type="evidence" value="ECO:0007669"/>
    <property type="project" value="TreeGrafter"/>
</dbReference>
<evidence type="ECO:0000256" key="5">
    <source>
        <dbReference type="ARBA" id="ARBA00042266"/>
    </source>
</evidence>
<evidence type="ECO:0000256" key="2">
    <source>
        <dbReference type="ARBA" id="ARBA00022679"/>
    </source>
</evidence>
<dbReference type="Gene3D" id="3.40.50.150">
    <property type="entry name" value="Vaccinia Virus protein VP39"/>
    <property type="match status" value="1"/>
</dbReference>
<name>B7G783_PHATC</name>
<dbReference type="HOGENOM" id="CLU_928945_0_0_1"/>
<keyword evidence="1" id="KW-0489">Methyltransferase</keyword>
<reference evidence="7" key="2">
    <citation type="submission" date="2008-08" db="EMBL/GenBank/DDBJ databases">
        <authorList>
            <consortium name="Diatom Consortium"/>
            <person name="Grigoriev I."/>
            <person name="Grimwood J."/>
            <person name="Kuo A."/>
            <person name="Otillar R.P."/>
            <person name="Salamov A."/>
            <person name="Detter J.C."/>
            <person name="Lindquist E."/>
            <person name="Shapiro H."/>
            <person name="Lucas S."/>
            <person name="Glavina del Rio T."/>
            <person name="Pitluck S."/>
            <person name="Rokhsar D."/>
            <person name="Bowler C."/>
        </authorList>
    </citation>
    <scope>GENOME REANNOTATION</scope>
    <source>
        <strain evidence="7">CCAP 1055/1</strain>
    </source>
</reference>
<dbReference type="InterPro" id="IPR029063">
    <property type="entry name" value="SAM-dependent_MTases_sf"/>
</dbReference>
<dbReference type="GO" id="GO:0032259">
    <property type="term" value="P:methylation"/>
    <property type="evidence" value="ECO:0007669"/>
    <property type="project" value="UniProtKB-KW"/>
</dbReference>
<protein>
    <recommendedName>
        <fullName evidence="5">ETFB lysine methyltransferase</fullName>
    </recommendedName>
    <alternativeName>
        <fullName evidence="4">Protein N-lysine methyltransferase METTL20</fullName>
    </alternativeName>
</protein>
<keyword evidence="2" id="KW-0808">Transferase</keyword>
<evidence type="ECO:0000256" key="4">
    <source>
        <dbReference type="ARBA" id="ARBA00041867"/>
    </source>
</evidence>
<dbReference type="Proteomes" id="UP000000759">
    <property type="component" value="Chromosome 17"/>
</dbReference>
<dbReference type="PANTHER" id="PTHR43648:SF1">
    <property type="entry name" value="ELECTRON TRANSFER FLAVOPROTEIN BETA SUBUNIT LYSINE METHYLTRANSFERASE"/>
    <property type="match status" value="1"/>
</dbReference>
<evidence type="ECO:0000313" key="6">
    <source>
        <dbReference type="EMBL" id="EEC45722.1"/>
    </source>
</evidence>
<dbReference type="GeneID" id="7203752"/>
<gene>
    <name evidence="6" type="ORF">PHATRDRAFT_38927</name>
</gene>
<evidence type="ECO:0000256" key="1">
    <source>
        <dbReference type="ARBA" id="ARBA00022603"/>
    </source>
</evidence>
<dbReference type="GO" id="GO:0005759">
    <property type="term" value="C:mitochondrial matrix"/>
    <property type="evidence" value="ECO:0007669"/>
    <property type="project" value="TreeGrafter"/>
</dbReference>